<dbReference type="SUPFAM" id="SSF55658">
    <property type="entry name" value="L9 N-domain-like"/>
    <property type="match status" value="1"/>
</dbReference>
<dbReference type="Proteomes" id="UP000789405">
    <property type="component" value="Unassembled WGS sequence"/>
</dbReference>
<dbReference type="InterPro" id="IPR009027">
    <property type="entry name" value="Ribosomal_bL9/RNase_H1_N"/>
</dbReference>
<dbReference type="AlphaFoldDB" id="A0A9N9J7J8"/>
<dbReference type="Gene3D" id="3.40.970.10">
    <property type="entry name" value="Ribonuclease H1, N-terminal domain"/>
    <property type="match status" value="1"/>
</dbReference>
<proteinExistence type="predicted"/>
<evidence type="ECO:0000259" key="1">
    <source>
        <dbReference type="Pfam" id="PF01693"/>
    </source>
</evidence>
<dbReference type="Pfam" id="PF01693">
    <property type="entry name" value="Cauli_VI"/>
    <property type="match status" value="1"/>
</dbReference>
<evidence type="ECO:0000313" key="2">
    <source>
        <dbReference type="EMBL" id="CAG8767411.1"/>
    </source>
</evidence>
<accession>A0A9N9J7J8</accession>
<organism evidence="2 3">
    <name type="scientific">Dentiscutata erythropus</name>
    <dbReference type="NCBI Taxonomy" id="1348616"/>
    <lineage>
        <taxon>Eukaryota</taxon>
        <taxon>Fungi</taxon>
        <taxon>Fungi incertae sedis</taxon>
        <taxon>Mucoromycota</taxon>
        <taxon>Glomeromycotina</taxon>
        <taxon>Glomeromycetes</taxon>
        <taxon>Diversisporales</taxon>
        <taxon>Gigasporaceae</taxon>
        <taxon>Dentiscutata</taxon>
    </lineage>
</organism>
<evidence type="ECO:0000313" key="3">
    <source>
        <dbReference type="Proteomes" id="UP000789405"/>
    </source>
</evidence>
<sequence length="128" mass="14779">MSWEECKEQISNNPVARYKKFTDKEEAQLFMKSCELKTIFKNRFLACSTRIIVEVTTISNNSKVGIGINFENIDVVVSERENCSKLVRDLALEGAEKEFVERMEVDVETNSSSWPPARMTLRRPRIKA</sequence>
<dbReference type="InterPro" id="IPR011320">
    <property type="entry name" value="RNase_H1_N"/>
</dbReference>
<keyword evidence="3" id="KW-1185">Reference proteome</keyword>
<dbReference type="EMBL" id="CAJVPY010018518">
    <property type="protein sequence ID" value="CAG8767411.1"/>
    <property type="molecule type" value="Genomic_DNA"/>
</dbReference>
<protein>
    <submittedName>
        <fullName evidence="2">6156_t:CDS:1</fullName>
    </submittedName>
</protein>
<feature type="domain" description="Ribonuclease H1 N-terminal" evidence="1">
    <location>
        <begin position="2"/>
        <end position="30"/>
    </location>
</feature>
<comment type="caution">
    <text evidence="2">The sequence shown here is derived from an EMBL/GenBank/DDBJ whole genome shotgun (WGS) entry which is preliminary data.</text>
</comment>
<name>A0A9N9J7J8_9GLOM</name>
<reference evidence="2" key="1">
    <citation type="submission" date="2021-06" db="EMBL/GenBank/DDBJ databases">
        <authorList>
            <person name="Kallberg Y."/>
            <person name="Tangrot J."/>
            <person name="Rosling A."/>
        </authorList>
    </citation>
    <scope>NUCLEOTIDE SEQUENCE</scope>
    <source>
        <strain evidence="2">MA453B</strain>
    </source>
</reference>
<dbReference type="OrthoDB" id="2329734at2759"/>
<dbReference type="InterPro" id="IPR037056">
    <property type="entry name" value="RNase_H1_N_sf"/>
</dbReference>
<gene>
    <name evidence="2" type="ORF">DERYTH_LOCUS18366</name>
</gene>